<dbReference type="EMBL" id="FQUO01000006">
    <property type="protein sequence ID" value="SHF24975.1"/>
    <property type="molecule type" value="Genomic_DNA"/>
</dbReference>
<evidence type="ECO:0000313" key="2">
    <source>
        <dbReference type="EMBL" id="SHF24975.1"/>
    </source>
</evidence>
<name>A0A1M5A441_9BACT</name>
<dbReference type="AlphaFoldDB" id="A0A1M5A441"/>
<gene>
    <name evidence="2" type="ORF">SAMN05444008_106106</name>
</gene>
<dbReference type="OrthoDB" id="9813806at2"/>
<proteinExistence type="predicted"/>
<accession>A0A1M5A441</accession>
<dbReference type="CDD" id="cd03801">
    <property type="entry name" value="GT4_PimA-like"/>
    <property type="match status" value="1"/>
</dbReference>
<dbReference type="RefSeq" id="WP_073042314.1">
    <property type="nucleotide sequence ID" value="NZ_FQUO01000006.1"/>
</dbReference>
<sequence length="379" mass="43230">MKIILFYHSLLSDWNHGNAHFLRGVVTELLERGNEVVVYEPQNNWSLSNLLKDHGEQGLADFSAYYPLLKTSFYDPATINLEAVLAGADLVIVHEWNEHALVKAIGELRTKKDFRLLFHDTHHRAVTERSSMAQYDLSHYDGVLAFGNVIRDIYLQEGWAQKAWTWHEAADTRIFHPLVEKAYEGDLVWVGNWGDDERTKELFEFLINPVKELGLKATIYGVRYPDHALKALADAGITYGGWLPNYKAPEVFAKYRFTVHVPRRPYVEALPGIPTIRPFEALACGIPLISAPWEDAEGLFTPGEDFLVANNGEEMKTQMQQLLTDHDLVRRQTVHGLQTIQDRHTCAHRVDQLYAICQELQVGNLAAEQTTILTMDERP</sequence>
<dbReference type="Proteomes" id="UP000184368">
    <property type="component" value="Unassembled WGS sequence"/>
</dbReference>
<evidence type="ECO:0000313" key="3">
    <source>
        <dbReference type="Proteomes" id="UP000184368"/>
    </source>
</evidence>
<organism evidence="2 3">
    <name type="scientific">Cnuella takakiae</name>
    <dbReference type="NCBI Taxonomy" id="1302690"/>
    <lineage>
        <taxon>Bacteria</taxon>
        <taxon>Pseudomonadati</taxon>
        <taxon>Bacteroidota</taxon>
        <taxon>Chitinophagia</taxon>
        <taxon>Chitinophagales</taxon>
        <taxon>Chitinophagaceae</taxon>
        <taxon>Cnuella</taxon>
    </lineage>
</organism>
<evidence type="ECO:0000259" key="1">
    <source>
        <dbReference type="Pfam" id="PF13524"/>
    </source>
</evidence>
<dbReference type="InterPro" id="IPR055259">
    <property type="entry name" value="YkvP/CgeB_Glyco_trans-like"/>
</dbReference>
<dbReference type="STRING" id="1302690.BUE76_09495"/>
<dbReference type="Gene3D" id="3.40.50.2000">
    <property type="entry name" value="Glycogen Phosphorylase B"/>
    <property type="match status" value="2"/>
</dbReference>
<keyword evidence="3" id="KW-1185">Reference proteome</keyword>
<feature type="domain" description="Spore protein YkvP/CgeB glycosyl transferase-like" evidence="1">
    <location>
        <begin position="204"/>
        <end position="353"/>
    </location>
</feature>
<reference evidence="2 3" key="1">
    <citation type="submission" date="2016-11" db="EMBL/GenBank/DDBJ databases">
        <authorList>
            <person name="Jaros S."/>
            <person name="Januszkiewicz K."/>
            <person name="Wedrychowicz H."/>
        </authorList>
    </citation>
    <scope>NUCLEOTIDE SEQUENCE [LARGE SCALE GENOMIC DNA]</scope>
    <source>
        <strain evidence="2 3">DSM 26897</strain>
    </source>
</reference>
<dbReference type="Pfam" id="PF13524">
    <property type="entry name" value="Glyco_trans_1_2"/>
    <property type="match status" value="1"/>
</dbReference>
<dbReference type="SUPFAM" id="SSF53756">
    <property type="entry name" value="UDP-Glycosyltransferase/glycogen phosphorylase"/>
    <property type="match status" value="1"/>
</dbReference>
<protein>
    <submittedName>
        <fullName evidence="2">Spore maturation protein CgeB</fullName>
    </submittedName>
</protein>